<evidence type="ECO:0000313" key="3">
    <source>
        <dbReference type="Proteomes" id="UP001151699"/>
    </source>
</evidence>
<accession>A0A9Q0N5S3</accession>
<dbReference type="Proteomes" id="UP001151699">
    <property type="component" value="Chromosome B"/>
</dbReference>
<comment type="caution">
    <text evidence="2">The sequence shown here is derived from an EMBL/GenBank/DDBJ whole genome shotgun (WGS) entry which is preliminary data.</text>
</comment>
<name>A0A9Q0N5S3_9DIPT</name>
<dbReference type="AlphaFoldDB" id="A0A9Q0N5S3"/>
<reference evidence="2" key="1">
    <citation type="submission" date="2022-07" db="EMBL/GenBank/DDBJ databases">
        <authorList>
            <person name="Trinca V."/>
            <person name="Uliana J.V.C."/>
            <person name="Torres T.T."/>
            <person name="Ward R.J."/>
            <person name="Monesi N."/>
        </authorList>
    </citation>
    <scope>NUCLEOTIDE SEQUENCE</scope>
    <source>
        <strain evidence="2">HSMRA1968</strain>
        <tissue evidence="2">Whole embryos</tissue>
    </source>
</reference>
<dbReference type="EMBL" id="WJQU01000002">
    <property type="protein sequence ID" value="KAJ6644086.1"/>
    <property type="molecule type" value="Genomic_DNA"/>
</dbReference>
<evidence type="ECO:0000313" key="2">
    <source>
        <dbReference type="EMBL" id="KAJ6644086.1"/>
    </source>
</evidence>
<evidence type="ECO:0000256" key="1">
    <source>
        <dbReference type="SAM" id="MobiDB-lite"/>
    </source>
</evidence>
<feature type="non-terminal residue" evidence="2">
    <location>
        <position position="95"/>
    </location>
</feature>
<feature type="region of interest" description="Disordered" evidence="1">
    <location>
        <begin position="1"/>
        <end position="44"/>
    </location>
</feature>
<organism evidence="2 3">
    <name type="scientific">Pseudolycoriella hygida</name>
    <dbReference type="NCBI Taxonomy" id="35572"/>
    <lineage>
        <taxon>Eukaryota</taxon>
        <taxon>Metazoa</taxon>
        <taxon>Ecdysozoa</taxon>
        <taxon>Arthropoda</taxon>
        <taxon>Hexapoda</taxon>
        <taxon>Insecta</taxon>
        <taxon>Pterygota</taxon>
        <taxon>Neoptera</taxon>
        <taxon>Endopterygota</taxon>
        <taxon>Diptera</taxon>
        <taxon>Nematocera</taxon>
        <taxon>Sciaroidea</taxon>
        <taxon>Sciaridae</taxon>
        <taxon>Pseudolycoriella</taxon>
    </lineage>
</organism>
<keyword evidence="3" id="KW-1185">Reference proteome</keyword>
<proteinExistence type="predicted"/>
<protein>
    <submittedName>
        <fullName evidence="2">Uncharacterized protein</fullName>
    </submittedName>
</protein>
<sequence>MERYSVKTNNASSPNRSNKKDLRQSRIGSSSSMDSTNSSSMYRKSYPNSDINASFSSSVAGSIQCSECKARIDVLTALPTTDVSYVVYSPINTVN</sequence>
<feature type="compositionally biased region" description="Polar residues" evidence="1">
    <location>
        <begin position="1"/>
        <end position="16"/>
    </location>
</feature>
<feature type="compositionally biased region" description="Low complexity" evidence="1">
    <location>
        <begin position="29"/>
        <end position="40"/>
    </location>
</feature>
<gene>
    <name evidence="2" type="ORF">Bhyg_09052</name>
</gene>